<accession>A0A0F9M667</accession>
<gene>
    <name evidence="1" type="ORF">LCGC14_1130350</name>
</gene>
<comment type="caution">
    <text evidence="1">The sequence shown here is derived from an EMBL/GenBank/DDBJ whole genome shotgun (WGS) entry which is preliminary data.</text>
</comment>
<dbReference type="Pfam" id="PF21189">
    <property type="entry name" value="PHA02142"/>
    <property type="match status" value="1"/>
</dbReference>
<dbReference type="AlphaFoldDB" id="A0A0F9M667"/>
<sequence>MAQHSCDVIEVKLEPHPNADSLSVVRAGGWQCLVKTTDWEDGDLGGYIPPDSIVKTNRPEFEFLKRDGSDTEKIKAKKLRGIWSVGLLVPAPEGAKIGDDYMEYFEVEHYEPLLPMSTGGDNVKPPSGVFPVYDVENFNRYPDVIKPGEHVTISEKIHGTSSRFTWQDNQMYVGSRKNWKKACEKSVWWKAFQQSPWIY</sequence>
<proteinExistence type="predicted"/>
<feature type="non-terminal residue" evidence="1">
    <location>
        <position position="199"/>
    </location>
</feature>
<dbReference type="EMBL" id="LAZR01005289">
    <property type="protein sequence ID" value="KKN01194.1"/>
    <property type="molecule type" value="Genomic_DNA"/>
</dbReference>
<evidence type="ECO:0000313" key="1">
    <source>
        <dbReference type="EMBL" id="KKN01194.1"/>
    </source>
</evidence>
<name>A0A0F9M667_9ZZZZ</name>
<evidence type="ECO:0008006" key="2">
    <source>
        <dbReference type="Google" id="ProtNLM"/>
    </source>
</evidence>
<dbReference type="SUPFAM" id="SSF56091">
    <property type="entry name" value="DNA ligase/mRNA capping enzyme, catalytic domain"/>
    <property type="match status" value="1"/>
</dbReference>
<protein>
    <recommendedName>
        <fullName evidence="2">RNA ligase domain-containing protein</fullName>
    </recommendedName>
</protein>
<reference evidence="1" key="1">
    <citation type="journal article" date="2015" name="Nature">
        <title>Complex archaea that bridge the gap between prokaryotes and eukaryotes.</title>
        <authorList>
            <person name="Spang A."/>
            <person name="Saw J.H."/>
            <person name="Jorgensen S.L."/>
            <person name="Zaremba-Niedzwiedzka K."/>
            <person name="Martijn J."/>
            <person name="Lind A.E."/>
            <person name="van Eijk R."/>
            <person name="Schleper C."/>
            <person name="Guy L."/>
            <person name="Ettema T.J."/>
        </authorList>
    </citation>
    <scope>NUCLEOTIDE SEQUENCE</scope>
</reference>
<organism evidence="1">
    <name type="scientific">marine sediment metagenome</name>
    <dbReference type="NCBI Taxonomy" id="412755"/>
    <lineage>
        <taxon>unclassified sequences</taxon>
        <taxon>metagenomes</taxon>
        <taxon>ecological metagenomes</taxon>
    </lineage>
</organism>